<evidence type="ECO:0000256" key="4">
    <source>
        <dbReference type="ARBA" id="ARBA00023136"/>
    </source>
</evidence>
<feature type="transmembrane region" description="Helical" evidence="5">
    <location>
        <begin position="12"/>
        <end position="34"/>
    </location>
</feature>
<name>A0A4R1YJ43_9RHOB</name>
<comment type="similarity">
    <text evidence="5">Belongs to the UPF0391 family.</text>
</comment>
<dbReference type="EMBL" id="SLVM01000034">
    <property type="protein sequence ID" value="TCM76373.1"/>
    <property type="molecule type" value="Genomic_DNA"/>
</dbReference>
<comment type="caution">
    <text evidence="5">Lacks conserved residue(s) required for the propagation of feature annotation.</text>
</comment>
<organism evidence="6 7">
    <name type="scientific">Rhodovulum steppense</name>
    <dbReference type="NCBI Taxonomy" id="540251"/>
    <lineage>
        <taxon>Bacteria</taxon>
        <taxon>Pseudomonadati</taxon>
        <taxon>Pseudomonadota</taxon>
        <taxon>Alphaproteobacteria</taxon>
        <taxon>Rhodobacterales</taxon>
        <taxon>Paracoccaceae</taxon>
        <taxon>Rhodovulum</taxon>
    </lineage>
</organism>
<dbReference type="Proteomes" id="UP000295277">
    <property type="component" value="Unassembled WGS sequence"/>
</dbReference>
<gene>
    <name evidence="6" type="ORF">EV216_1341</name>
</gene>
<keyword evidence="7" id="KW-1185">Reference proteome</keyword>
<protein>
    <recommendedName>
        <fullName evidence="5">UPF0391 membrane protein EV216_1341</fullName>
    </recommendedName>
</protein>
<dbReference type="HAMAP" id="MF_01361">
    <property type="entry name" value="UPF0391"/>
    <property type="match status" value="1"/>
</dbReference>
<evidence type="ECO:0000256" key="3">
    <source>
        <dbReference type="ARBA" id="ARBA00022989"/>
    </source>
</evidence>
<comment type="caution">
    <text evidence="6">The sequence shown here is derived from an EMBL/GenBank/DDBJ whole genome shotgun (WGS) entry which is preliminary data.</text>
</comment>
<evidence type="ECO:0000313" key="6">
    <source>
        <dbReference type="EMBL" id="TCM76373.1"/>
    </source>
</evidence>
<sequence length="62" mass="6752">MERIDKMLQWALIFLLLALVAGLFGFGGIAMASAGIAQTLFFIFILLFVGAVVMSVMRGRKS</sequence>
<dbReference type="NCBIfam" id="NF010228">
    <property type="entry name" value="PRK13682.1-3"/>
    <property type="match status" value="1"/>
</dbReference>
<dbReference type="AlphaFoldDB" id="A0A4R1YJ43"/>
<evidence type="ECO:0000256" key="1">
    <source>
        <dbReference type="ARBA" id="ARBA00022475"/>
    </source>
</evidence>
<proteinExistence type="inferred from homology"/>
<keyword evidence="3 5" id="KW-1133">Transmembrane helix</keyword>
<dbReference type="PIRSF" id="PIRSF036466">
    <property type="entry name" value="UCP036466"/>
    <property type="match status" value="1"/>
</dbReference>
<dbReference type="GO" id="GO:0005886">
    <property type="term" value="C:plasma membrane"/>
    <property type="evidence" value="ECO:0007669"/>
    <property type="project" value="UniProtKB-UniRule"/>
</dbReference>
<keyword evidence="2 5" id="KW-0812">Transmembrane</keyword>
<keyword evidence="4 5" id="KW-0472">Membrane</keyword>
<evidence type="ECO:0000256" key="5">
    <source>
        <dbReference type="HAMAP-Rule" id="MF_01361"/>
    </source>
</evidence>
<dbReference type="InterPro" id="IPR009760">
    <property type="entry name" value="DUF1328"/>
</dbReference>
<evidence type="ECO:0000256" key="2">
    <source>
        <dbReference type="ARBA" id="ARBA00022692"/>
    </source>
</evidence>
<reference evidence="6 7" key="1">
    <citation type="submission" date="2019-03" db="EMBL/GenBank/DDBJ databases">
        <title>Genomic Encyclopedia of Type Strains, Phase IV (KMG-IV): sequencing the most valuable type-strain genomes for metagenomic binning, comparative biology and taxonomic classification.</title>
        <authorList>
            <person name="Goeker M."/>
        </authorList>
    </citation>
    <scope>NUCLEOTIDE SEQUENCE [LARGE SCALE GENOMIC DNA]</scope>
    <source>
        <strain evidence="6 7">DSM 21153</strain>
    </source>
</reference>
<feature type="transmembrane region" description="Helical" evidence="5">
    <location>
        <begin position="40"/>
        <end position="57"/>
    </location>
</feature>
<accession>A0A4R1YJ43</accession>
<keyword evidence="1 5" id="KW-1003">Cell membrane</keyword>
<evidence type="ECO:0000313" key="7">
    <source>
        <dbReference type="Proteomes" id="UP000295277"/>
    </source>
</evidence>
<dbReference type="Pfam" id="PF07043">
    <property type="entry name" value="DUF1328"/>
    <property type="match status" value="1"/>
</dbReference>